<keyword evidence="9" id="KW-0539">Nucleus</keyword>
<dbReference type="GO" id="GO:0000724">
    <property type="term" value="P:double-strand break repair via homologous recombination"/>
    <property type="evidence" value="ECO:0007669"/>
    <property type="project" value="TreeGrafter"/>
</dbReference>
<dbReference type="GO" id="GO:0005524">
    <property type="term" value="F:ATP binding"/>
    <property type="evidence" value="ECO:0007669"/>
    <property type="project" value="UniProtKB-KW"/>
</dbReference>
<dbReference type="CDD" id="cd19489">
    <property type="entry name" value="Rad51D"/>
    <property type="match status" value="1"/>
</dbReference>
<dbReference type="GO" id="GO:0005815">
    <property type="term" value="C:microtubule organizing center"/>
    <property type="evidence" value="ECO:0007669"/>
    <property type="project" value="TreeGrafter"/>
</dbReference>
<evidence type="ECO:0000256" key="6">
    <source>
        <dbReference type="ARBA" id="ARBA00023125"/>
    </source>
</evidence>
<dbReference type="GO" id="GO:0000723">
    <property type="term" value="P:telomere maintenance"/>
    <property type="evidence" value="ECO:0007669"/>
    <property type="project" value="TreeGrafter"/>
</dbReference>
<dbReference type="STRING" id="178035.A0A154PD57"/>
<proteinExistence type="inferred from homology"/>
<dbReference type="Pfam" id="PF21794">
    <property type="entry name" value="RAD51D_N"/>
    <property type="match status" value="1"/>
</dbReference>
<evidence type="ECO:0000256" key="1">
    <source>
        <dbReference type="ARBA" id="ARBA00004123"/>
    </source>
</evidence>
<evidence type="ECO:0000313" key="13">
    <source>
        <dbReference type="Proteomes" id="UP000076502"/>
    </source>
</evidence>
<feature type="region of interest" description="Disordered" evidence="10">
    <location>
        <begin position="283"/>
        <end position="320"/>
    </location>
</feature>
<evidence type="ECO:0000259" key="11">
    <source>
        <dbReference type="PROSITE" id="PS50162"/>
    </source>
</evidence>
<dbReference type="InterPro" id="IPR048943">
    <property type="entry name" value="RAD51D_N"/>
</dbReference>
<keyword evidence="3" id="KW-0547">Nucleotide-binding</keyword>
<dbReference type="PROSITE" id="PS50162">
    <property type="entry name" value="RECA_2"/>
    <property type="match status" value="1"/>
</dbReference>
<dbReference type="EMBL" id="KQ434874">
    <property type="protein sequence ID" value="KZC09727.1"/>
    <property type="molecule type" value="Genomic_DNA"/>
</dbReference>
<dbReference type="GO" id="GO:0007131">
    <property type="term" value="P:reciprocal meiotic recombination"/>
    <property type="evidence" value="ECO:0007669"/>
    <property type="project" value="TreeGrafter"/>
</dbReference>
<comment type="subcellular location">
    <subcellularLocation>
        <location evidence="1">Nucleus</location>
    </subcellularLocation>
</comment>
<comment type="similarity">
    <text evidence="2">Belongs to the RecA family. RAD51 subfamily.</text>
</comment>
<dbReference type="GO" id="GO:0003697">
    <property type="term" value="F:single-stranded DNA binding"/>
    <property type="evidence" value="ECO:0007669"/>
    <property type="project" value="TreeGrafter"/>
</dbReference>
<sequence>MTKLKSDIDPKLSDTMIQQLERRHISTITQFIDEDPEKLAIFTGLLLKDVLDVKRTILQKYGGFIRNACDLLEIELNNIIPTNLLSLDNLLKGGLYPGQIYEVCGISSSGKTQLCLTIASNIALRSNSLVRYIDTKKDFCGSRIEEILLRKNCSKQVIDEALDHIRVCTIKNLHQLLKVLRWLTIALKGETEQCRTRIIIIDSLPAIIFMLSNDHKLTIQLNHLANMCHFIANEFHLSIITVNLVTQWSFSGETKAASTSTSENHIGVVSTLGRYWEVADYGTSSGSESSDDDVSENGDNTESSNEAASNEKLPLPTPDFNSTPIMKTSVFSNPFVEAEKAKSAILEKHVKMTPTLDDTKMINGRKICWNYRKAAELEVIRAPQETIICQTQYNGQVSINDDDEIDQENNQMNKRKKRPGLSQSLVPSKKVLKMYKAQQAKAVSR</sequence>
<dbReference type="GO" id="GO:0042148">
    <property type="term" value="P:DNA strand invasion"/>
    <property type="evidence" value="ECO:0007669"/>
    <property type="project" value="TreeGrafter"/>
</dbReference>
<dbReference type="SUPFAM" id="SSF52540">
    <property type="entry name" value="P-loop containing nucleoside triphosphate hydrolases"/>
    <property type="match status" value="1"/>
</dbReference>
<dbReference type="GO" id="GO:0140664">
    <property type="term" value="F:ATP-dependent DNA damage sensor activity"/>
    <property type="evidence" value="ECO:0007669"/>
    <property type="project" value="InterPro"/>
</dbReference>
<dbReference type="InterPro" id="IPR027417">
    <property type="entry name" value="P-loop_NTPase"/>
</dbReference>
<evidence type="ECO:0000256" key="5">
    <source>
        <dbReference type="ARBA" id="ARBA00022840"/>
    </source>
</evidence>
<dbReference type="Proteomes" id="UP000076502">
    <property type="component" value="Unassembled WGS sequence"/>
</dbReference>
<keyword evidence="8" id="KW-0234">DNA repair</keyword>
<gene>
    <name evidence="12" type="ORF">WN55_00862</name>
</gene>
<evidence type="ECO:0000256" key="9">
    <source>
        <dbReference type="ARBA" id="ARBA00023242"/>
    </source>
</evidence>
<organism evidence="12 13">
    <name type="scientific">Dufourea novaeangliae</name>
    <name type="common">Sweat bee</name>
    <dbReference type="NCBI Taxonomy" id="178035"/>
    <lineage>
        <taxon>Eukaryota</taxon>
        <taxon>Metazoa</taxon>
        <taxon>Ecdysozoa</taxon>
        <taxon>Arthropoda</taxon>
        <taxon>Hexapoda</taxon>
        <taxon>Insecta</taxon>
        <taxon>Pterygota</taxon>
        <taxon>Neoptera</taxon>
        <taxon>Endopterygota</taxon>
        <taxon>Hymenoptera</taxon>
        <taxon>Apocrita</taxon>
        <taxon>Aculeata</taxon>
        <taxon>Apoidea</taxon>
        <taxon>Anthophila</taxon>
        <taxon>Halictidae</taxon>
        <taxon>Rophitinae</taxon>
        <taxon>Dufourea</taxon>
    </lineage>
</organism>
<evidence type="ECO:0000256" key="7">
    <source>
        <dbReference type="ARBA" id="ARBA00023172"/>
    </source>
</evidence>
<dbReference type="InterPro" id="IPR051988">
    <property type="entry name" value="HRR_RAD51_Paralog"/>
</dbReference>
<keyword evidence="4" id="KW-0227">DNA damage</keyword>
<dbReference type="GO" id="GO:0033063">
    <property type="term" value="C:Rad51B-Rad51C-Rad51D-XRCC2 complex"/>
    <property type="evidence" value="ECO:0007669"/>
    <property type="project" value="TreeGrafter"/>
</dbReference>
<feature type="domain" description="RecA family profile 1" evidence="11">
    <location>
        <begin position="76"/>
        <end position="245"/>
    </location>
</feature>
<keyword evidence="13" id="KW-1185">Reference proteome</keyword>
<dbReference type="OrthoDB" id="336321at2759"/>
<evidence type="ECO:0000313" key="12">
    <source>
        <dbReference type="EMBL" id="KZC09727.1"/>
    </source>
</evidence>
<protein>
    <submittedName>
        <fullName evidence="12">DNA repair protein RAD51 like protein 4</fullName>
    </submittedName>
</protein>
<evidence type="ECO:0000256" key="2">
    <source>
        <dbReference type="ARBA" id="ARBA00007095"/>
    </source>
</evidence>
<evidence type="ECO:0000256" key="10">
    <source>
        <dbReference type="SAM" id="MobiDB-lite"/>
    </source>
</evidence>
<reference evidence="12 13" key="1">
    <citation type="submission" date="2015-07" db="EMBL/GenBank/DDBJ databases">
        <title>The genome of Dufourea novaeangliae.</title>
        <authorList>
            <person name="Pan H."/>
            <person name="Kapheim K."/>
        </authorList>
    </citation>
    <scope>NUCLEOTIDE SEQUENCE [LARGE SCALE GENOMIC DNA]</scope>
    <source>
        <strain evidence="12">0120121106</strain>
        <tissue evidence="12">Whole body</tissue>
    </source>
</reference>
<dbReference type="Gene3D" id="3.40.50.300">
    <property type="entry name" value="P-loop containing nucleotide triphosphate hydrolases"/>
    <property type="match status" value="1"/>
</dbReference>
<accession>A0A154PD57</accession>
<name>A0A154PD57_DUFNO</name>
<dbReference type="GO" id="GO:0000400">
    <property type="term" value="F:four-way junction DNA binding"/>
    <property type="evidence" value="ECO:0007669"/>
    <property type="project" value="TreeGrafter"/>
</dbReference>
<keyword evidence="5" id="KW-0067">ATP-binding</keyword>
<keyword evidence="6" id="KW-0238">DNA-binding</keyword>
<keyword evidence="7" id="KW-0233">DNA recombination</keyword>
<evidence type="ECO:0000256" key="3">
    <source>
        <dbReference type="ARBA" id="ARBA00022741"/>
    </source>
</evidence>
<evidence type="ECO:0000256" key="4">
    <source>
        <dbReference type="ARBA" id="ARBA00022763"/>
    </source>
</evidence>
<dbReference type="GO" id="GO:0005657">
    <property type="term" value="C:replication fork"/>
    <property type="evidence" value="ECO:0007669"/>
    <property type="project" value="TreeGrafter"/>
</dbReference>
<dbReference type="AlphaFoldDB" id="A0A154PD57"/>
<dbReference type="InterPro" id="IPR047323">
    <property type="entry name" value="Rad51D_C"/>
</dbReference>
<dbReference type="InterPro" id="IPR020588">
    <property type="entry name" value="RecA_ATP-bd"/>
</dbReference>
<dbReference type="PANTHER" id="PTHR46457:SF1">
    <property type="entry name" value="DNA REPAIR PROTEIN RAD51 HOMOLOG 4"/>
    <property type="match status" value="1"/>
</dbReference>
<evidence type="ECO:0000256" key="8">
    <source>
        <dbReference type="ARBA" id="ARBA00023204"/>
    </source>
</evidence>
<dbReference type="InterPro" id="IPR013632">
    <property type="entry name" value="Rad51_C"/>
</dbReference>
<dbReference type="Pfam" id="PF08423">
    <property type="entry name" value="Rad51"/>
    <property type="match status" value="1"/>
</dbReference>
<dbReference type="PANTHER" id="PTHR46457">
    <property type="entry name" value="DNA REPAIR PROTEIN RAD51 HOMOLOG 4"/>
    <property type="match status" value="1"/>
</dbReference>